<dbReference type="RefSeq" id="WP_201071709.1">
    <property type="nucleotide sequence ID" value="NZ_CP067420.1"/>
</dbReference>
<accession>A0ABX7B2B8</accession>
<dbReference type="PANTHER" id="PTHR46438">
    <property type="entry name" value="ALPHA/BETA-HYDROLASES SUPERFAMILY PROTEIN"/>
    <property type="match status" value="1"/>
</dbReference>
<evidence type="ECO:0000313" key="3">
    <source>
        <dbReference type="Proteomes" id="UP000595197"/>
    </source>
</evidence>
<dbReference type="InterPro" id="IPR029058">
    <property type="entry name" value="AB_hydrolase_fold"/>
</dbReference>
<dbReference type="GO" id="GO:0016787">
    <property type="term" value="F:hydrolase activity"/>
    <property type="evidence" value="ECO:0007669"/>
    <property type="project" value="UniProtKB-KW"/>
</dbReference>
<name>A0ABX7B2B8_9PROT</name>
<dbReference type="PANTHER" id="PTHR46438:SF2">
    <property type="entry name" value="ALPHA_BETA-HYDROLASES SUPERFAMILY PROTEIN"/>
    <property type="match status" value="1"/>
</dbReference>
<evidence type="ECO:0000259" key="1">
    <source>
        <dbReference type="Pfam" id="PF12697"/>
    </source>
</evidence>
<sequence>MRAPILPPALGGDLRETSRRAGRLAYYVAGDGPPLLLVHSINAAASAYEVKPVYERMAAHRRVYAVDLPGYGHSDRSDRYYDIRLFTDAVHDMLDVIAEDAGPGPIDALALSLSSEFLARAAVERPERVRTLAFVTPTGFSKGSTKAHGGVRTKASREVPGVYRFVSFPLWGPKLYDLLVSRRSIRYFLERTWGSKDIDDGMVDYDYLTAHQPGARFAPFAFLSGRLFSRDVRDLYARLSVPVWMPHGTRGDFKDFSGVDWLKDKPNWRPQPFDAGALVHFERPDEFLSAYLDFLGHG</sequence>
<dbReference type="EMBL" id="CP067420">
    <property type="protein sequence ID" value="QQP87809.1"/>
    <property type="molecule type" value="Genomic_DNA"/>
</dbReference>
<dbReference type="InterPro" id="IPR000073">
    <property type="entry name" value="AB_hydrolase_1"/>
</dbReference>
<keyword evidence="3" id="KW-1185">Reference proteome</keyword>
<dbReference type="SUPFAM" id="SSF53474">
    <property type="entry name" value="alpha/beta-Hydrolases"/>
    <property type="match status" value="1"/>
</dbReference>
<dbReference type="PRINTS" id="PR00111">
    <property type="entry name" value="ABHYDROLASE"/>
</dbReference>
<gene>
    <name evidence="2" type="ORF">IGS68_17185</name>
</gene>
<proteinExistence type="predicted"/>
<keyword evidence="2" id="KW-0378">Hydrolase</keyword>
<protein>
    <submittedName>
        <fullName evidence="2">Alpha/beta hydrolase</fullName>
    </submittedName>
</protein>
<dbReference type="Pfam" id="PF12697">
    <property type="entry name" value="Abhydrolase_6"/>
    <property type="match status" value="1"/>
</dbReference>
<organism evidence="2 3">
    <name type="scientific">Skermanella cutis</name>
    <dbReference type="NCBI Taxonomy" id="2775420"/>
    <lineage>
        <taxon>Bacteria</taxon>
        <taxon>Pseudomonadati</taxon>
        <taxon>Pseudomonadota</taxon>
        <taxon>Alphaproteobacteria</taxon>
        <taxon>Rhodospirillales</taxon>
        <taxon>Azospirillaceae</taxon>
        <taxon>Skermanella</taxon>
    </lineage>
</organism>
<feature type="domain" description="AB hydrolase-1" evidence="1">
    <location>
        <begin position="35"/>
        <end position="288"/>
    </location>
</feature>
<dbReference type="Gene3D" id="3.40.50.1820">
    <property type="entry name" value="alpha/beta hydrolase"/>
    <property type="match status" value="1"/>
</dbReference>
<reference evidence="2" key="1">
    <citation type="submission" date="2021-02" db="EMBL/GenBank/DDBJ databases">
        <title>Skermanella TT6 skin isolate.</title>
        <authorList>
            <person name="Lee K."/>
            <person name="Ganzorig M."/>
        </authorList>
    </citation>
    <scope>NUCLEOTIDE SEQUENCE</scope>
    <source>
        <strain evidence="2">TT6</strain>
    </source>
</reference>
<dbReference type="Proteomes" id="UP000595197">
    <property type="component" value="Chromosome"/>
</dbReference>
<evidence type="ECO:0000313" key="2">
    <source>
        <dbReference type="EMBL" id="QQP87809.1"/>
    </source>
</evidence>